<comment type="caution">
    <text evidence="6">The sequence shown here is derived from an EMBL/GenBank/DDBJ whole genome shotgun (WGS) entry which is preliminary data.</text>
</comment>
<dbReference type="InterPro" id="IPR001444">
    <property type="entry name" value="Flag_bb_rod_N"/>
</dbReference>
<keyword evidence="6" id="KW-0969">Cilium</keyword>
<feature type="domain" description="Flagellar basal-body/hook protein C-terminal" evidence="4">
    <location>
        <begin position="215"/>
        <end position="258"/>
    </location>
</feature>
<dbReference type="InterPro" id="IPR019776">
    <property type="entry name" value="Flagellar_basal_body_rod_CS"/>
</dbReference>
<accession>A0A2T0B4C4</accession>
<dbReference type="RefSeq" id="WP_106063414.1">
    <property type="nucleotide sequence ID" value="NZ_PVXO01000036.1"/>
</dbReference>
<evidence type="ECO:0000313" key="6">
    <source>
        <dbReference type="EMBL" id="PRR78712.1"/>
    </source>
</evidence>
<dbReference type="InterPro" id="IPR053967">
    <property type="entry name" value="LlgE_F_G-like_D1"/>
</dbReference>
<dbReference type="GO" id="GO:0071978">
    <property type="term" value="P:bacterial-type flagellum-dependent swarming motility"/>
    <property type="evidence" value="ECO:0007669"/>
    <property type="project" value="TreeGrafter"/>
</dbReference>
<dbReference type="InterPro" id="IPR020013">
    <property type="entry name" value="Flagellar_FlgE/F/G"/>
</dbReference>
<comment type="subcellular location">
    <subcellularLocation>
        <location evidence="2">Bacterial flagellum basal body</location>
    </subcellularLocation>
</comment>
<dbReference type="OrthoDB" id="9800375at2"/>
<feature type="domain" description="Flagellar basal body rod protein N-terminal" evidence="3">
    <location>
        <begin position="5"/>
        <end position="35"/>
    </location>
</feature>
<evidence type="ECO:0000256" key="1">
    <source>
        <dbReference type="ARBA" id="ARBA00009677"/>
    </source>
</evidence>
<sequence length="264" mass="29615">MIRSLYTAVSGMITQEAKQDVITNNLANVNTVGFKGDNLAAKQFDEVLLYNYDKKVHGKNVRQNIGNISLGSRIDDVATNFTQGTIERTDKPFDFAIEGRGFFVVNRNDGVTGNNFYTRDGHFHINSRGFLVNDSGDNVMGRNLRSGAVEPIRLEDDKATVDVNGNIMVNNTLTYKLQLVDFRGNNYNYKNLKKIGDNLYMGNNAREYNDITVKQSCLERSNVNVARETMELMTVMRTFETNSKVIQAIDETLGKAVNEVGSVR</sequence>
<comment type="similarity">
    <text evidence="1 2">Belongs to the flagella basal body rod proteins family.</text>
</comment>
<keyword evidence="6" id="KW-0282">Flagellum</keyword>
<dbReference type="PROSITE" id="PS00588">
    <property type="entry name" value="FLAGELLA_BB_ROD"/>
    <property type="match status" value="1"/>
</dbReference>
<dbReference type="AlphaFoldDB" id="A0A2T0B4C4"/>
<keyword evidence="6" id="KW-0966">Cell projection</keyword>
<feature type="domain" description="Flagellar hook protein FlgE/F/G-like D1" evidence="5">
    <location>
        <begin position="96"/>
        <end position="165"/>
    </location>
</feature>
<dbReference type="PANTHER" id="PTHR30435:SF19">
    <property type="entry name" value="FLAGELLAR BASAL-BODY ROD PROTEIN FLGG"/>
    <property type="match status" value="1"/>
</dbReference>
<gene>
    <name evidence="6" type="primary">flgG_1</name>
    <name evidence="6" type="ORF">CLLI_12940</name>
</gene>
<dbReference type="InterPro" id="IPR010930">
    <property type="entry name" value="Flg_bb/hook_C_dom"/>
</dbReference>
<dbReference type="PANTHER" id="PTHR30435">
    <property type="entry name" value="FLAGELLAR PROTEIN"/>
    <property type="match status" value="1"/>
</dbReference>
<keyword evidence="7" id="KW-1185">Reference proteome</keyword>
<evidence type="ECO:0000313" key="7">
    <source>
        <dbReference type="Proteomes" id="UP000239706"/>
    </source>
</evidence>
<keyword evidence="2" id="KW-0975">Bacterial flagellum</keyword>
<dbReference type="EMBL" id="PVXO01000036">
    <property type="protein sequence ID" value="PRR78712.1"/>
    <property type="molecule type" value="Genomic_DNA"/>
</dbReference>
<evidence type="ECO:0000259" key="5">
    <source>
        <dbReference type="Pfam" id="PF22692"/>
    </source>
</evidence>
<dbReference type="Pfam" id="PF06429">
    <property type="entry name" value="Flg_bbr_C"/>
    <property type="match status" value="1"/>
</dbReference>
<reference evidence="6 7" key="1">
    <citation type="submission" date="2018-03" db="EMBL/GenBank/DDBJ databases">
        <title>Genome sequence of Clostridium liquoris DSM 100320.</title>
        <authorList>
            <person name="Poehlein A."/>
            <person name="Daniel R."/>
        </authorList>
    </citation>
    <scope>NUCLEOTIDE SEQUENCE [LARGE SCALE GENOMIC DNA]</scope>
    <source>
        <strain evidence="6 7">DSM 100320</strain>
    </source>
</reference>
<organism evidence="6 7">
    <name type="scientific">Clostridium liquoris</name>
    <dbReference type="NCBI Taxonomy" id="1289519"/>
    <lineage>
        <taxon>Bacteria</taxon>
        <taxon>Bacillati</taxon>
        <taxon>Bacillota</taxon>
        <taxon>Clostridia</taxon>
        <taxon>Eubacteriales</taxon>
        <taxon>Clostridiaceae</taxon>
        <taxon>Clostridium</taxon>
    </lineage>
</organism>
<dbReference type="Pfam" id="PF22692">
    <property type="entry name" value="LlgE_F_G_D1"/>
    <property type="match status" value="1"/>
</dbReference>
<name>A0A2T0B4C4_9CLOT</name>
<dbReference type="Proteomes" id="UP000239706">
    <property type="component" value="Unassembled WGS sequence"/>
</dbReference>
<dbReference type="Pfam" id="PF00460">
    <property type="entry name" value="Flg_bb_rod"/>
    <property type="match status" value="1"/>
</dbReference>
<dbReference type="InterPro" id="IPR037925">
    <property type="entry name" value="FlgE/F/G-like"/>
</dbReference>
<dbReference type="SUPFAM" id="SSF117143">
    <property type="entry name" value="Flagellar hook protein flgE"/>
    <property type="match status" value="1"/>
</dbReference>
<evidence type="ECO:0000259" key="4">
    <source>
        <dbReference type="Pfam" id="PF06429"/>
    </source>
</evidence>
<dbReference type="NCBIfam" id="TIGR03506">
    <property type="entry name" value="FlgEFG_subfam"/>
    <property type="match status" value="1"/>
</dbReference>
<proteinExistence type="inferred from homology"/>
<evidence type="ECO:0000259" key="3">
    <source>
        <dbReference type="Pfam" id="PF00460"/>
    </source>
</evidence>
<protein>
    <submittedName>
        <fullName evidence="6">Flagellar basal-body rod protein FlgG</fullName>
    </submittedName>
</protein>
<dbReference type="GO" id="GO:0009425">
    <property type="term" value="C:bacterial-type flagellum basal body"/>
    <property type="evidence" value="ECO:0007669"/>
    <property type="project" value="UniProtKB-SubCell"/>
</dbReference>
<evidence type="ECO:0000256" key="2">
    <source>
        <dbReference type="RuleBase" id="RU362116"/>
    </source>
</evidence>